<sequence>MISNFINTYKRLLQYTKYSHHRYIYSDFNTDNRLTGLIGPRGTGKTTLLLQYIKERIPNIDECIYASIDNIYFSQNTLLEFVNTLYEDYGVRYFFLDEIHKYPHWNQELKNLYDSYPDIKIIFSGSSSIDLVKGTYDLSRRGVIYRIGGLSFREYLLFNDIADTGTISFQEIINNRFLFESKIGEIKKLKGYFKEYLGAGYYPFVLEGKDSYSQKIQRIIDKTIFEDISNHYKLKTENLSNFKRILAYMATIPPGELNRNSISRNIGLDNRTVQNYLEILQETGLITLLSMNIAGSQILKQTEKMYLDNPDLYSSITNEIGFASHIGTIREIFFINMVKNSGNNIHVSKIGDFEIDGNLFEIGGKNKDRKQLKENPENGYIVKDDILYGSKCEIPLHLFGFLY</sequence>
<reference evidence="2 3" key="1">
    <citation type="submission" date="2020-08" db="EMBL/GenBank/DDBJ databases">
        <title>Genomic Encyclopedia of Type Strains, Phase IV (KMG-IV): sequencing the most valuable type-strain genomes for metagenomic binning, comparative biology and taxonomic classification.</title>
        <authorList>
            <person name="Goeker M."/>
        </authorList>
    </citation>
    <scope>NUCLEOTIDE SEQUENCE [LARGE SCALE GENOMIC DNA]</scope>
    <source>
        <strain evidence="2 3">DSM 2461</strain>
    </source>
</reference>
<dbReference type="AlphaFoldDB" id="A0A841R8N6"/>
<name>A0A841R8N6_9SPIO</name>
<dbReference type="InterPro" id="IPR027417">
    <property type="entry name" value="P-loop_NTPase"/>
</dbReference>
<dbReference type="SMART" id="SM00382">
    <property type="entry name" value="AAA"/>
    <property type="match status" value="1"/>
</dbReference>
<protein>
    <recommendedName>
        <fullName evidence="1">AAA+ ATPase domain-containing protein</fullName>
    </recommendedName>
</protein>
<feature type="domain" description="AAA+ ATPase" evidence="1">
    <location>
        <begin position="31"/>
        <end position="157"/>
    </location>
</feature>
<dbReference type="InterPro" id="IPR003593">
    <property type="entry name" value="AAA+_ATPase"/>
</dbReference>
<keyword evidence="3" id="KW-1185">Reference proteome</keyword>
<evidence type="ECO:0000259" key="1">
    <source>
        <dbReference type="SMART" id="SM00382"/>
    </source>
</evidence>
<dbReference type="Proteomes" id="UP000587760">
    <property type="component" value="Unassembled WGS sequence"/>
</dbReference>
<dbReference type="InterPro" id="IPR041682">
    <property type="entry name" value="AAA_14"/>
</dbReference>
<dbReference type="SUPFAM" id="SSF52540">
    <property type="entry name" value="P-loop containing nucleoside triphosphate hydrolases"/>
    <property type="match status" value="1"/>
</dbReference>
<accession>A0A841R8N6</accession>
<proteinExistence type="predicted"/>
<evidence type="ECO:0000313" key="2">
    <source>
        <dbReference type="EMBL" id="MBB6480265.1"/>
    </source>
</evidence>
<gene>
    <name evidence="2" type="ORF">HNR50_001928</name>
</gene>
<dbReference type="PANTHER" id="PTHR42990">
    <property type="entry name" value="ATPASE"/>
    <property type="match status" value="1"/>
</dbReference>
<evidence type="ECO:0000313" key="3">
    <source>
        <dbReference type="Proteomes" id="UP000587760"/>
    </source>
</evidence>
<dbReference type="EMBL" id="JACHGJ010000003">
    <property type="protein sequence ID" value="MBB6480265.1"/>
    <property type="molecule type" value="Genomic_DNA"/>
</dbReference>
<comment type="caution">
    <text evidence="2">The sequence shown here is derived from an EMBL/GenBank/DDBJ whole genome shotgun (WGS) entry which is preliminary data.</text>
</comment>
<dbReference type="Gene3D" id="3.40.50.300">
    <property type="entry name" value="P-loop containing nucleotide triphosphate hydrolases"/>
    <property type="match status" value="1"/>
</dbReference>
<dbReference type="PANTHER" id="PTHR42990:SF1">
    <property type="entry name" value="AAA+ ATPASE DOMAIN-CONTAINING PROTEIN"/>
    <property type="match status" value="1"/>
</dbReference>
<organism evidence="2 3">
    <name type="scientific">Spirochaeta isovalerica</name>
    <dbReference type="NCBI Taxonomy" id="150"/>
    <lineage>
        <taxon>Bacteria</taxon>
        <taxon>Pseudomonadati</taxon>
        <taxon>Spirochaetota</taxon>
        <taxon>Spirochaetia</taxon>
        <taxon>Spirochaetales</taxon>
        <taxon>Spirochaetaceae</taxon>
        <taxon>Spirochaeta</taxon>
    </lineage>
</organism>
<dbReference type="Pfam" id="PF13173">
    <property type="entry name" value="AAA_14"/>
    <property type="match status" value="1"/>
</dbReference>
<dbReference type="RefSeq" id="WP_184746354.1">
    <property type="nucleotide sequence ID" value="NZ_JACHGJ010000003.1"/>
</dbReference>